<accession>F4C4K4</accession>
<sequence length="40" mass="4940">MIVFFARPKKAKRIKQLKYKQLNKTRHDWNAFGTLRSKQY</sequence>
<proteinExistence type="predicted"/>
<dbReference type="EMBL" id="CP002584">
    <property type="protein sequence ID" value="ADZ80775.1"/>
    <property type="molecule type" value="Genomic_DNA"/>
</dbReference>
<gene>
    <name evidence="1" type="ordered locus">Sph21_4252</name>
</gene>
<name>F4C4K4_SPHS2</name>
<dbReference type="KEGG" id="shg:Sph21_4252"/>
<reference evidence="1" key="1">
    <citation type="submission" date="2011-03" db="EMBL/GenBank/DDBJ databases">
        <title>Complete sequence of Sphingobacterium sp. 21.</title>
        <authorList>
            <consortium name="US DOE Joint Genome Institute"/>
            <person name="Lucas S."/>
            <person name="Copeland A."/>
            <person name="Lapidus A."/>
            <person name="Cheng J.-F."/>
            <person name="Goodwin L."/>
            <person name="Pitluck S."/>
            <person name="Davenport K."/>
            <person name="Detter J.C."/>
            <person name="Han C."/>
            <person name="Tapia R."/>
            <person name="Land M."/>
            <person name="Hauser L."/>
            <person name="Kyrpides N."/>
            <person name="Ivanova N."/>
            <person name="Ovchinnikova G."/>
            <person name="Pagani I."/>
            <person name="Siebers A.K."/>
            <person name="Allgaier M."/>
            <person name="Thelen M.P."/>
            <person name="Hugenholtz P."/>
            <person name="Woyke T."/>
        </authorList>
    </citation>
    <scope>NUCLEOTIDE SEQUENCE</scope>
    <source>
        <strain evidence="1">21</strain>
    </source>
</reference>
<organism evidence="1">
    <name type="scientific">Sphingobacterium sp. (strain 21)</name>
    <dbReference type="NCBI Taxonomy" id="743722"/>
    <lineage>
        <taxon>Bacteria</taxon>
        <taxon>Pseudomonadati</taxon>
        <taxon>Bacteroidota</taxon>
        <taxon>Sphingobacteriia</taxon>
        <taxon>Sphingobacteriales</taxon>
        <taxon>Sphingobacteriaceae</taxon>
        <taxon>Sphingobacterium</taxon>
    </lineage>
</organism>
<dbReference type="HOGENOM" id="CLU_3296684_0_0_10"/>
<evidence type="ECO:0000313" key="1">
    <source>
        <dbReference type="EMBL" id="ADZ80775.1"/>
    </source>
</evidence>
<dbReference type="PATRIC" id="fig|743722.3.peg.4528"/>
<dbReference type="AlphaFoldDB" id="F4C4K4"/>
<protein>
    <submittedName>
        <fullName evidence="1">Uncharacterized protein</fullName>
    </submittedName>
</protein>